<keyword evidence="1" id="KW-1133">Transmembrane helix</keyword>
<dbReference type="VEuPathDB" id="MicrosporidiaDB:AEWR_100930"/>
<dbReference type="VEuPathDB" id="MicrosporidiaDB:AEWQ_100930"/>
<evidence type="ECO:0000256" key="1">
    <source>
        <dbReference type="SAM" id="Phobius"/>
    </source>
</evidence>
<dbReference type="VEuPathDB" id="MicrosporidiaDB:M970_100930"/>
<dbReference type="AlphaFoldDB" id="M1KAF1"/>
<keyword evidence="1" id="KW-0472">Membrane</keyword>
<protein>
    <submittedName>
        <fullName evidence="2">Uncharacterized protein</fullName>
    </submittedName>
</protein>
<dbReference type="EMBL" id="KC513613">
    <property type="protein sequence ID" value="AGE96190.1"/>
    <property type="molecule type" value="Genomic_DNA"/>
</dbReference>
<evidence type="ECO:0000313" key="2">
    <source>
        <dbReference type="EMBL" id="AGE96190.1"/>
    </source>
</evidence>
<keyword evidence="1" id="KW-0812">Transmembrane</keyword>
<name>M1KAF1_ENCCN</name>
<dbReference type="VEuPathDB" id="MicrosporidiaDB:AEWD_100930"/>
<sequence>MEEMGPKTKTLLLVNAMVLILLFHFLPAVMREWMLEQKIRKMKRSFNLMLLGGGESLEKLRMLKTLINNAGHYAGRDIPLDGSLEEVRKAYDSLKICSRAVFLRLSTVYNISIFFPVFGPVVIQSVKILRHGGIFQPKRTKPKL</sequence>
<accession>M1KAF1</accession>
<feature type="transmembrane region" description="Helical" evidence="1">
    <location>
        <begin position="12"/>
        <end position="34"/>
    </location>
</feature>
<gene>
    <name evidence="2" type="ORF">ECU10_1010</name>
</gene>
<proteinExistence type="predicted"/>
<dbReference type="VEuPathDB" id="MicrosporidiaDB:ECU10_1010"/>
<organism evidence="2">
    <name type="scientific">Encephalitozoon cuniculi</name>
    <name type="common">Microsporidian parasite</name>
    <dbReference type="NCBI Taxonomy" id="6035"/>
    <lineage>
        <taxon>Eukaryota</taxon>
        <taxon>Fungi</taxon>
        <taxon>Fungi incertae sedis</taxon>
        <taxon>Microsporidia</taxon>
        <taxon>Unikaryonidae</taxon>
        <taxon>Encephalitozoon</taxon>
    </lineage>
</organism>
<reference evidence="2" key="1">
    <citation type="journal article" date="2013" name="Eukaryot. Cell">
        <title>Extremely Reduced Levels of Heterozygosity in the Vertebrate Pathogen Encephalitozoon cuniculi.</title>
        <authorList>
            <person name="Selman M."/>
            <person name="Sak B."/>
            <person name="Kvac M."/>
            <person name="Farinelli L."/>
            <person name="Weiss L.M."/>
            <person name="Corradi N."/>
        </authorList>
    </citation>
    <scope>NUCLEOTIDE SEQUENCE</scope>
</reference>